<keyword evidence="10 15" id="KW-0408">Iron</keyword>
<evidence type="ECO:0000259" key="17">
    <source>
        <dbReference type="PROSITE" id="PS52012"/>
    </source>
</evidence>
<proteinExistence type="inferred from homology"/>
<keyword evidence="5" id="KW-0964">Secreted</keyword>
<evidence type="ECO:0000256" key="16">
    <source>
        <dbReference type="SAM" id="MobiDB-lite"/>
    </source>
</evidence>
<comment type="subcellular location">
    <subcellularLocation>
        <location evidence="1">Cell membrane</location>
        <topology evidence="1">Lipid-anchor</topology>
        <topology evidence="1">GPI-anchor</topology>
    </subcellularLocation>
    <subcellularLocation>
        <location evidence="2">Secreted</location>
    </subcellularLocation>
</comment>
<dbReference type="InterPro" id="IPR008427">
    <property type="entry name" value="Extracellular_membr_CFEM_dom"/>
</dbReference>
<feature type="disulfide bond" evidence="15">
    <location>
        <begin position="84"/>
        <end position="117"/>
    </location>
</feature>
<evidence type="ECO:0000313" key="19">
    <source>
        <dbReference type="Proteomes" id="UP000480548"/>
    </source>
</evidence>
<dbReference type="PANTHER" id="PTHR37928:SF2">
    <property type="entry name" value="GPI ANCHORED CFEM DOMAIN PROTEIN (AFU_ORTHOLOGUE AFUA_6G10580)"/>
    <property type="match status" value="1"/>
</dbReference>
<keyword evidence="7" id="KW-0336">GPI-anchor</keyword>
<feature type="compositionally biased region" description="Low complexity" evidence="16">
    <location>
        <begin position="131"/>
        <end position="184"/>
    </location>
</feature>
<dbReference type="GO" id="GO:0046872">
    <property type="term" value="F:metal ion binding"/>
    <property type="evidence" value="ECO:0007669"/>
    <property type="project" value="UniProtKB-UniRule"/>
</dbReference>
<feature type="region of interest" description="Disordered" evidence="16">
    <location>
        <begin position="128"/>
        <end position="193"/>
    </location>
</feature>
<dbReference type="Proteomes" id="UP000480548">
    <property type="component" value="Unassembled WGS sequence"/>
</dbReference>
<dbReference type="InterPro" id="IPR051735">
    <property type="entry name" value="CFEM_domain"/>
</dbReference>
<protein>
    <recommendedName>
        <fullName evidence="17">CFEM domain-containing protein</fullName>
    </recommendedName>
</protein>
<evidence type="ECO:0000256" key="6">
    <source>
        <dbReference type="ARBA" id="ARBA00022617"/>
    </source>
</evidence>
<keyword evidence="13" id="KW-0325">Glycoprotein</keyword>
<keyword evidence="14" id="KW-0449">Lipoprotein</keyword>
<dbReference type="Pfam" id="PF05730">
    <property type="entry name" value="CFEM"/>
    <property type="match status" value="1"/>
</dbReference>
<evidence type="ECO:0000256" key="7">
    <source>
        <dbReference type="ARBA" id="ARBA00022622"/>
    </source>
</evidence>
<dbReference type="PROSITE" id="PS52012">
    <property type="entry name" value="CFEM"/>
    <property type="match status" value="1"/>
</dbReference>
<evidence type="ECO:0000256" key="14">
    <source>
        <dbReference type="ARBA" id="ARBA00023288"/>
    </source>
</evidence>
<accession>A0A7C8NY06</accession>
<evidence type="ECO:0000256" key="1">
    <source>
        <dbReference type="ARBA" id="ARBA00004609"/>
    </source>
</evidence>
<keyword evidence="12 15" id="KW-1015">Disulfide bond</keyword>
<evidence type="ECO:0000256" key="8">
    <source>
        <dbReference type="ARBA" id="ARBA00022723"/>
    </source>
</evidence>
<feature type="disulfide bond" evidence="15">
    <location>
        <begin position="61"/>
        <end position="101"/>
    </location>
</feature>
<name>A0A7C8NY06_ORBOL</name>
<dbReference type="GO" id="GO:0005886">
    <property type="term" value="C:plasma membrane"/>
    <property type="evidence" value="ECO:0007669"/>
    <property type="project" value="UniProtKB-SubCell"/>
</dbReference>
<keyword evidence="6 15" id="KW-0349">Heme</keyword>
<dbReference type="EMBL" id="WIQZ01000018">
    <property type="protein sequence ID" value="KAF3139889.1"/>
    <property type="molecule type" value="Genomic_DNA"/>
</dbReference>
<keyword evidence="8 15" id="KW-0479">Metal-binding</keyword>
<feature type="binding site" description="axial binding residue" evidence="15">
    <location>
        <position position="79"/>
    </location>
    <ligand>
        <name>heme</name>
        <dbReference type="ChEBI" id="CHEBI:30413"/>
    </ligand>
    <ligandPart>
        <name>Fe</name>
        <dbReference type="ChEBI" id="CHEBI:18248"/>
    </ligandPart>
</feature>
<comment type="caution">
    <text evidence="18">The sequence shown here is derived from an EMBL/GenBank/DDBJ whole genome shotgun (WGS) entry which is preliminary data.</text>
</comment>
<evidence type="ECO:0000256" key="5">
    <source>
        <dbReference type="ARBA" id="ARBA00022525"/>
    </source>
</evidence>
<dbReference type="AlphaFoldDB" id="A0A7C8NY06"/>
<dbReference type="SMART" id="SM00747">
    <property type="entry name" value="CFEM"/>
    <property type="match status" value="1"/>
</dbReference>
<evidence type="ECO:0000256" key="10">
    <source>
        <dbReference type="ARBA" id="ARBA00023004"/>
    </source>
</evidence>
<evidence type="ECO:0000256" key="11">
    <source>
        <dbReference type="ARBA" id="ARBA00023136"/>
    </source>
</evidence>
<feature type="domain" description="CFEM" evidence="17">
    <location>
        <begin position="33"/>
        <end position="150"/>
    </location>
</feature>
<dbReference type="GO" id="GO:0005576">
    <property type="term" value="C:extracellular region"/>
    <property type="evidence" value="ECO:0007669"/>
    <property type="project" value="UniProtKB-SubCell"/>
</dbReference>
<evidence type="ECO:0000256" key="9">
    <source>
        <dbReference type="ARBA" id="ARBA00022729"/>
    </source>
</evidence>
<evidence type="ECO:0000256" key="3">
    <source>
        <dbReference type="ARBA" id="ARBA00010031"/>
    </source>
</evidence>
<organism evidence="18 19">
    <name type="scientific">Orbilia oligospora</name>
    <name type="common">Nematode-trapping fungus</name>
    <name type="synonym">Arthrobotrys oligospora</name>
    <dbReference type="NCBI Taxonomy" id="2813651"/>
    <lineage>
        <taxon>Eukaryota</taxon>
        <taxon>Fungi</taxon>
        <taxon>Dikarya</taxon>
        <taxon>Ascomycota</taxon>
        <taxon>Pezizomycotina</taxon>
        <taxon>Orbiliomycetes</taxon>
        <taxon>Orbiliales</taxon>
        <taxon>Orbiliaceae</taxon>
        <taxon>Orbilia</taxon>
    </lineage>
</organism>
<evidence type="ECO:0000256" key="13">
    <source>
        <dbReference type="ARBA" id="ARBA00023180"/>
    </source>
</evidence>
<comment type="similarity">
    <text evidence="3">Belongs to the RBT5 family.</text>
</comment>
<evidence type="ECO:0000256" key="15">
    <source>
        <dbReference type="PROSITE-ProRule" id="PRU01356"/>
    </source>
</evidence>
<feature type="disulfide bond" evidence="15">
    <location>
        <begin position="65"/>
        <end position="96"/>
    </location>
</feature>
<evidence type="ECO:0000256" key="12">
    <source>
        <dbReference type="ARBA" id="ARBA00023157"/>
    </source>
</evidence>
<evidence type="ECO:0000256" key="4">
    <source>
        <dbReference type="ARBA" id="ARBA00022475"/>
    </source>
</evidence>
<dbReference type="GO" id="GO:0098552">
    <property type="term" value="C:side of membrane"/>
    <property type="evidence" value="ECO:0007669"/>
    <property type="project" value="UniProtKB-KW"/>
</dbReference>
<keyword evidence="4" id="KW-1003">Cell membrane</keyword>
<feature type="disulfide bond" evidence="15">
    <location>
        <begin position="75"/>
        <end position="82"/>
    </location>
</feature>
<keyword evidence="9" id="KW-0732">Signal</keyword>
<reference evidence="18 19" key="1">
    <citation type="submission" date="2019-06" db="EMBL/GenBank/DDBJ databases">
        <authorList>
            <person name="Palmer J.M."/>
        </authorList>
    </citation>
    <scope>NUCLEOTIDE SEQUENCE [LARGE SCALE GENOMIC DNA]</scope>
    <source>
        <strain evidence="18 19">TWF703</strain>
    </source>
</reference>
<gene>
    <name evidence="18" type="ORF">TWF703_003467</name>
</gene>
<dbReference type="PANTHER" id="PTHR37928">
    <property type="entry name" value="CFEM DOMAIN PROTEIN (AFU_ORTHOLOGUE AFUA_6G14090)"/>
    <property type="match status" value="1"/>
</dbReference>
<evidence type="ECO:0000256" key="2">
    <source>
        <dbReference type="ARBA" id="ARBA00004613"/>
    </source>
</evidence>
<keyword evidence="11" id="KW-0472">Membrane</keyword>
<evidence type="ECO:0000313" key="18">
    <source>
        <dbReference type="EMBL" id="KAF3139889.1"/>
    </source>
</evidence>
<sequence>MVRGLAVAYRSDSAILGVLPHPKKKEIPAKDREFCGITSGILAVAAGAALAAAQLDQIPTCALTCAITSLGSTGCSQTDIACICKASSFLTGILSCIQGSCTPAEIEQTLGAAQGLCASAGVTITVPGSDPTTAAPEPTTAAPEPEPTTTEELTTAPGLSTTSAAEPEPTSTEEPSYEPSTEVPAPTYGATTTSDVVTLTTTTTICPSSTHEVPTYVPPPAQNTTVAVPPPAYTGAAGNIVANAGTVLIGAALAMFFA</sequence>